<feature type="region of interest" description="Disordered" evidence="1">
    <location>
        <begin position="1"/>
        <end position="36"/>
    </location>
</feature>
<gene>
    <name evidence="2" type="ORF">E6C27_scaffold538G00010</name>
</gene>
<organism evidence="2 3">
    <name type="scientific">Cucumis melo var. makuwa</name>
    <name type="common">Oriental melon</name>
    <dbReference type="NCBI Taxonomy" id="1194695"/>
    <lineage>
        <taxon>Eukaryota</taxon>
        <taxon>Viridiplantae</taxon>
        <taxon>Streptophyta</taxon>
        <taxon>Embryophyta</taxon>
        <taxon>Tracheophyta</taxon>
        <taxon>Spermatophyta</taxon>
        <taxon>Magnoliopsida</taxon>
        <taxon>eudicotyledons</taxon>
        <taxon>Gunneridae</taxon>
        <taxon>Pentapetalae</taxon>
        <taxon>rosids</taxon>
        <taxon>fabids</taxon>
        <taxon>Cucurbitales</taxon>
        <taxon>Cucurbitaceae</taxon>
        <taxon>Benincaseae</taxon>
        <taxon>Cucumis</taxon>
    </lineage>
</organism>
<sequence>MEKTLAVEGREEEKTRKLSPGHSRSRFLGTSTGSPRAQPVSFAASAFPVVSDTGRAFATRWKLRPSFGPFWVAPQFSLKRARFPTYTSGKRVREHARSVGSEYITTQQTLCPTQNTYWQSIMKLPQTKAVYQAPGSRSLPGKWVKHFGKGELWSSVSDSV</sequence>
<proteinExistence type="predicted"/>
<protein>
    <submittedName>
        <fullName evidence="2">Uncharacterized protein</fullName>
    </submittedName>
</protein>
<accession>A0A5A7VJF7</accession>
<dbReference type="Proteomes" id="UP000321393">
    <property type="component" value="Unassembled WGS sequence"/>
</dbReference>
<dbReference type="EMBL" id="SSTE01001018">
    <property type="protein sequence ID" value="KAA0065855.1"/>
    <property type="molecule type" value="Genomic_DNA"/>
</dbReference>
<dbReference type="AlphaFoldDB" id="A0A5A7VJF7"/>
<evidence type="ECO:0000256" key="1">
    <source>
        <dbReference type="SAM" id="MobiDB-lite"/>
    </source>
</evidence>
<feature type="compositionally biased region" description="Basic and acidic residues" evidence="1">
    <location>
        <begin position="1"/>
        <end position="16"/>
    </location>
</feature>
<evidence type="ECO:0000313" key="3">
    <source>
        <dbReference type="Proteomes" id="UP000321393"/>
    </source>
</evidence>
<comment type="caution">
    <text evidence="2">The sequence shown here is derived from an EMBL/GenBank/DDBJ whole genome shotgun (WGS) entry which is preliminary data.</text>
</comment>
<reference evidence="2 3" key="1">
    <citation type="submission" date="2019-08" db="EMBL/GenBank/DDBJ databases">
        <title>Draft genome sequences of two oriental melons (Cucumis melo L. var makuwa).</title>
        <authorList>
            <person name="Kwon S.-Y."/>
        </authorList>
    </citation>
    <scope>NUCLEOTIDE SEQUENCE [LARGE SCALE GENOMIC DNA]</scope>
    <source>
        <strain evidence="3">cv. SW 3</strain>
        <tissue evidence="2">Leaf</tissue>
    </source>
</reference>
<evidence type="ECO:0000313" key="2">
    <source>
        <dbReference type="EMBL" id="KAA0065855.1"/>
    </source>
</evidence>
<name>A0A5A7VJF7_CUCMM</name>